<dbReference type="OrthoDB" id="5739852at2"/>
<dbReference type="GO" id="GO:0004852">
    <property type="term" value="F:uroporphyrinogen-III synthase activity"/>
    <property type="evidence" value="ECO:0007669"/>
    <property type="project" value="InterPro"/>
</dbReference>
<dbReference type="Pfam" id="PF02602">
    <property type="entry name" value="HEM4"/>
    <property type="match status" value="1"/>
</dbReference>
<dbReference type="GO" id="GO:0033014">
    <property type="term" value="P:tetrapyrrole biosynthetic process"/>
    <property type="evidence" value="ECO:0007669"/>
    <property type="project" value="InterPro"/>
</dbReference>
<evidence type="ECO:0000313" key="4">
    <source>
        <dbReference type="Proteomes" id="UP000093366"/>
    </source>
</evidence>
<organism evidence="3 4">
    <name type="scientific">Pseudoalteromonas luteoviolacea</name>
    <dbReference type="NCBI Taxonomy" id="43657"/>
    <lineage>
        <taxon>Bacteria</taxon>
        <taxon>Pseudomonadati</taxon>
        <taxon>Pseudomonadota</taxon>
        <taxon>Gammaproteobacteria</taxon>
        <taxon>Alteromonadales</taxon>
        <taxon>Pseudoalteromonadaceae</taxon>
        <taxon>Pseudoalteromonas</taxon>
    </lineage>
</organism>
<protein>
    <recommendedName>
        <fullName evidence="2">Tetrapyrrole biosynthesis uroporphyrinogen III synthase domain-containing protein</fullName>
    </recommendedName>
</protein>
<dbReference type="PANTHER" id="PTHR38043:SF1">
    <property type="entry name" value="PROTEIN HEMX"/>
    <property type="match status" value="1"/>
</dbReference>
<feature type="domain" description="Tetrapyrrole biosynthesis uroporphyrinogen III synthase" evidence="2">
    <location>
        <begin position="14"/>
        <end position="224"/>
    </location>
</feature>
<keyword evidence="1" id="KW-0175">Coiled coil</keyword>
<evidence type="ECO:0000256" key="1">
    <source>
        <dbReference type="SAM" id="Coils"/>
    </source>
</evidence>
<evidence type="ECO:0000259" key="2">
    <source>
        <dbReference type="Pfam" id="PF02602"/>
    </source>
</evidence>
<dbReference type="EMBL" id="MAUJ01000009">
    <property type="protein sequence ID" value="OCQ19140.1"/>
    <property type="molecule type" value="Genomic_DNA"/>
</dbReference>
<dbReference type="RefSeq" id="WP_065792347.1">
    <property type="nucleotide sequence ID" value="NZ_MAUJ01000009.1"/>
</dbReference>
<name>A0A1C0TKQ0_9GAMM</name>
<dbReference type="InterPro" id="IPR007470">
    <property type="entry name" value="HemX"/>
</dbReference>
<dbReference type="AlphaFoldDB" id="A0A1C0TKQ0"/>
<dbReference type="InterPro" id="IPR003754">
    <property type="entry name" value="4pyrrol_synth_uPrphyn_synth"/>
</dbReference>
<dbReference type="PANTHER" id="PTHR38043">
    <property type="entry name" value="PROTEIN HEMX"/>
    <property type="match status" value="1"/>
</dbReference>
<reference evidence="4" key="1">
    <citation type="submission" date="2016-07" db="EMBL/GenBank/DDBJ databases">
        <authorList>
            <person name="Florea S."/>
            <person name="Webb J.S."/>
            <person name="Jaromczyk J."/>
            <person name="Schardl C.L."/>
        </authorList>
    </citation>
    <scope>NUCLEOTIDE SEQUENCE [LARGE SCALE GENOMIC DNA]</scope>
    <source>
        <strain evidence="4">IPB1</strain>
    </source>
</reference>
<dbReference type="Pfam" id="PF04375">
    <property type="entry name" value="HemX"/>
    <property type="match status" value="1"/>
</dbReference>
<comment type="caution">
    <text evidence="3">The sequence shown here is derived from an EMBL/GenBank/DDBJ whole genome shotgun (WGS) entry which is preliminary data.</text>
</comment>
<dbReference type="SUPFAM" id="SSF69618">
    <property type="entry name" value="HemD-like"/>
    <property type="match status" value="1"/>
</dbReference>
<dbReference type="Gene3D" id="3.40.50.10090">
    <property type="match status" value="2"/>
</dbReference>
<dbReference type="InterPro" id="IPR036108">
    <property type="entry name" value="4pyrrol_syn_uPrphyn_synt_sf"/>
</dbReference>
<evidence type="ECO:0000313" key="3">
    <source>
        <dbReference type="EMBL" id="OCQ19140.1"/>
    </source>
</evidence>
<dbReference type="CDD" id="cd06578">
    <property type="entry name" value="HemD"/>
    <property type="match status" value="1"/>
</dbReference>
<gene>
    <name evidence="3" type="ORF">A7985_20575</name>
</gene>
<proteinExistence type="predicted"/>
<feature type="coiled-coil region" evidence="1">
    <location>
        <begin position="321"/>
        <end position="348"/>
    </location>
</feature>
<accession>A0A1C0TKQ0</accession>
<sequence length="608" mass="66975">MKFAITRPQGKGETLATELAEKGILALCTPVLTLKRVDVSQAQLIEICEAEILIFISQDAVLNFAAQLEQFAMSLPASNQLLAVGQQTADAIQHHFARCATVPKQQDSEGLVALPELQHVDQTRVALIKGRGGRAHIAKTLKSRQALLSSCSVYERLPVKEVSDDWLDHWMEAQIDGIVVTSNAAVDAIFNCHQPALLRWLETRYFVVVSERTAQHLKIQFKITDKQIALSAGADNQSLLMAICKLTSQQGSAMTEKNQEATTSVSNQNMEVAPDNVSHSPKTKLSKTAVVALLVALSGIGATAGLFLYDKQQEAQQFSALAELQQQNQQLQVKLNTALSALNQLQSKWPEQEQALAHQFAEQQSQVTARLQQALLKARQQVGGALSSELRSLARYAEFKAVSERDYLGSVLVLKRLQQALSQESGTDALLLAISSDIAKLQAQPQPNTEAVYMELAGLLAQIDSLPLKTIEKPKEAVQQSAELSTDVNDWRANLSRSWQKIRADFLTIRQHDKPVIDPLLDAQEQQLIRSQLRSYLQQAQSAFLDGQSSVYYAAIEGAEDTLDRYFKLQSAASASLAESLNQLKRSELGTHRDVQLATPAALKEWLQ</sequence>
<dbReference type="Proteomes" id="UP000093366">
    <property type="component" value="Unassembled WGS sequence"/>
</dbReference>